<dbReference type="Gene3D" id="1.10.10.2910">
    <property type="match status" value="1"/>
</dbReference>
<evidence type="ECO:0000313" key="2">
    <source>
        <dbReference type="EMBL" id="QPD02285.1"/>
    </source>
</evidence>
<accession>A0A7S8FAF7</accession>
<dbReference type="InterPro" id="IPR010359">
    <property type="entry name" value="IrrE_HExxH"/>
</dbReference>
<dbReference type="EMBL" id="CP047423">
    <property type="protein sequence ID" value="QPD02285.1"/>
    <property type="molecule type" value="Genomic_DNA"/>
</dbReference>
<gene>
    <name evidence="2" type="ORF">Nkreftii_000059</name>
</gene>
<evidence type="ECO:0000259" key="1">
    <source>
        <dbReference type="Pfam" id="PF06114"/>
    </source>
</evidence>
<name>A0A7S8FAF7_9BACT</name>
<feature type="domain" description="IrrE N-terminal-like" evidence="1">
    <location>
        <begin position="57"/>
        <end position="138"/>
    </location>
</feature>
<dbReference type="Proteomes" id="UP000593737">
    <property type="component" value="Chromosome"/>
</dbReference>
<dbReference type="KEGG" id="nkf:Nkreftii_000059"/>
<sequence>MTRSGYYKEMRALALSKRTEHNVQTSSLNLRTIRRLYKSEKIRIDPWDLKGSRVRAAYFCDNDDNSVMVNSNLPREPKLFALVHELKHHYVDRPSILKGLHTCGAYNENEMVEIGAEVFSAEFIYPEAEMRDLANRLGITSSSCTPTKVVEFKRSCLAIVSYKFIVKRFEWFGFCEEGHFKHEQFQKLEESLYGLPIYKQAWFQRYRARRKSSPSRFRP</sequence>
<protein>
    <recommendedName>
        <fullName evidence="1">IrrE N-terminal-like domain-containing protein</fullName>
    </recommendedName>
</protein>
<dbReference type="Pfam" id="PF06114">
    <property type="entry name" value="Peptidase_M78"/>
    <property type="match status" value="1"/>
</dbReference>
<proteinExistence type="predicted"/>
<organism evidence="2 3">
    <name type="scientific">Candidatus Nitrospira kreftii</name>
    <dbReference type="NCBI Taxonomy" id="2652173"/>
    <lineage>
        <taxon>Bacteria</taxon>
        <taxon>Pseudomonadati</taxon>
        <taxon>Nitrospirota</taxon>
        <taxon>Nitrospiria</taxon>
        <taxon>Nitrospirales</taxon>
        <taxon>Nitrospiraceae</taxon>
        <taxon>Nitrospira</taxon>
    </lineage>
</organism>
<dbReference type="AlphaFoldDB" id="A0A7S8FAF7"/>
<evidence type="ECO:0000313" key="3">
    <source>
        <dbReference type="Proteomes" id="UP000593737"/>
    </source>
</evidence>
<reference evidence="2 3" key="1">
    <citation type="journal article" date="2020" name="ISME J.">
        <title>Enrichment and physiological characterization of a novel comammox Nitrospira indicates ammonium inhibition of complete nitrification.</title>
        <authorList>
            <person name="Sakoula D."/>
            <person name="Koch H."/>
            <person name="Frank J."/>
            <person name="Jetten M.S.M."/>
            <person name="van Kessel M.A.H.J."/>
            <person name="Lucker S."/>
        </authorList>
    </citation>
    <scope>NUCLEOTIDE SEQUENCE [LARGE SCALE GENOMIC DNA]</scope>
    <source>
        <strain evidence="2">Comreactor17</strain>
    </source>
</reference>